<proteinExistence type="predicted"/>
<dbReference type="SUPFAM" id="SSF53448">
    <property type="entry name" value="Nucleotide-diphospho-sugar transferases"/>
    <property type="match status" value="1"/>
</dbReference>
<organism evidence="3 4">
    <name type="scientific">Enterovibrio norvegicus FF-454</name>
    <dbReference type="NCBI Taxonomy" id="1185651"/>
    <lineage>
        <taxon>Bacteria</taxon>
        <taxon>Pseudomonadati</taxon>
        <taxon>Pseudomonadota</taxon>
        <taxon>Gammaproteobacteria</taxon>
        <taxon>Vibrionales</taxon>
        <taxon>Vibrionaceae</taxon>
        <taxon>Enterovibrio</taxon>
    </lineage>
</organism>
<sequence>MKKIAAVVLAAGRSSRFGSCKALALINDRPLIESAIEAAKTATPDVFVATGYWHNELAQAAQDNAWNARLLFIENWQSGMGDVIASVTNTLGDDYEAILFLLADQPAITGDNIALLCQVYERHNSDAACCQYPDTIGVPAIISANVFSELKALQGDHGAKALLMDKAHLIDKLVLDQCNIDIDTQEDLDNYVHYLNNMSSYW</sequence>
<keyword evidence="4" id="KW-1185">Reference proteome</keyword>
<dbReference type="Proteomes" id="UP000095039">
    <property type="component" value="Unassembled WGS sequence"/>
</dbReference>
<name>A0A1E5CBP7_9GAMM</name>
<dbReference type="EMBL" id="AJWN02000032">
    <property type="protein sequence ID" value="OEE62931.1"/>
    <property type="molecule type" value="Genomic_DNA"/>
</dbReference>
<gene>
    <name evidence="3" type="ORF">A1OK_20320</name>
</gene>
<accession>A0A1E5CBP7</accession>
<dbReference type="InterPro" id="IPR025877">
    <property type="entry name" value="MobA-like_NTP_Trfase"/>
</dbReference>
<reference evidence="3 4" key="1">
    <citation type="journal article" date="2012" name="Science">
        <title>Ecological populations of bacteria act as socially cohesive units of antibiotic production and resistance.</title>
        <authorList>
            <person name="Cordero O.X."/>
            <person name="Wildschutte H."/>
            <person name="Kirkup B."/>
            <person name="Proehl S."/>
            <person name="Ngo L."/>
            <person name="Hussain F."/>
            <person name="Le Roux F."/>
            <person name="Mincer T."/>
            <person name="Polz M.F."/>
        </authorList>
    </citation>
    <scope>NUCLEOTIDE SEQUENCE [LARGE SCALE GENOMIC DNA]</scope>
    <source>
        <strain evidence="3 4">FF-454</strain>
    </source>
</reference>
<keyword evidence="3" id="KW-0808">Transferase</keyword>
<dbReference type="CDD" id="cd04182">
    <property type="entry name" value="GT_2_like_f"/>
    <property type="match status" value="1"/>
</dbReference>
<comment type="caution">
    <text evidence="3">The sequence shown here is derived from an EMBL/GenBank/DDBJ whole genome shotgun (WGS) entry which is preliminary data.</text>
</comment>
<dbReference type="AlphaFoldDB" id="A0A1E5CBP7"/>
<dbReference type="PANTHER" id="PTHR43777:SF1">
    <property type="entry name" value="MOLYBDENUM COFACTOR CYTIDYLYLTRANSFERASE"/>
    <property type="match status" value="1"/>
</dbReference>
<dbReference type="Pfam" id="PF12804">
    <property type="entry name" value="NTP_transf_3"/>
    <property type="match status" value="1"/>
</dbReference>
<evidence type="ECO:0000256" key="1">
    <source>
        <dbReference type="ARBA" id="ARBA00022842"/>
    </source>
</evidence>
<feature type="domain" description="MobA-like NTP transferase" evidence="2">
    <location>
        <begin position="6"/>
        <end position="164"/>
    </location>
</feature>
<dbReference type="GO" id="GO:0016779">
    <property type="term" value="F:nucleotidyltransferase activity"/>
    <property type="evidence" value="ECO:0007669"/>
    <property type="project" value="UniProtKB-ARBA"/>
</dbReference>
<keyword evidence="1" id="KW-0460">Magnesium</keyword>
<dbReference type="RefSeq" id="WP_016958631.1">
    <property type="nucleotide sequence ID" value="NZ_AJWN02000032.1"/>
</dbReference>
<dbReference type="PANTHER" id="PTHR43777">
    <property type="entry name" value="MOLYBDENUM COFACTOR CYTIDYLYLTRANSFERASE"/>
    <property type="match status" value="1"/>
</dbReference>
<dbReference type="Gene3D" id="3.90.550.10">
    <property type="entry name" value="Spore Coat Polysaccharide Biosynthesis Protein SpsA, Chain A"/>
    <property type="match status" value="1"/>
</dbReference>
<evidence type="ECO:0000313" key="3">
    <source>
        <dbReference type="EMBL" id="OEE62931.1"/>
    </source>
</evidence>
<evidence type="ECO:0000313" key="4">
    <source>
        <dbReference type="Proteomes" id="UP000095039"/>
    </source>
</evidence>
<protein>
    <submittedName>
        <fullName evidence="3">Glycosyl transferase</fullName>
    </submittedName>
</protein>
<evidence type="ECO:0000259" key="2">
    <source>
        <dbReference type="Pfam" id="PF12804"/>
    </source>
</evidence>
<dbReference type="InterPro" id="IPR029044">
    <property type="entry name" value="Nucleotide-diphossugar_trans"/>
</dbReference>